<reference evidence="1 2" key="1">
    <citation type="journal article" date="2011" name="Science">
        <title>The ecoresponsive genome of Daphnia pulex.</title>
        <authorList>
            <person name="Colbourne J.K."/>
            <person name="Pfrender M.E."/>
            <person name="Gilbert D."/>
            <person name="Thomas W.K."/>
            <person name="Tucker A."/>
            <person name="Oakley T.H."/>
            <person name="Tokishita S."/>
            <person name="Aerts A."/>
            <person name="Arnold G.J."/>
            <person name="Basu M.K."/>
            <person name="Bauer D.J."/>
            <person name="Caceres C.E."/>
            <person name="Carmel L."/>
            <person name="Casola C."/>
            <person name="Choi J.H."/>
            <person name="Detter J.C."/>
            <person name="Dong Q."/>
            <person name="Dusheyko S."/>
            <person name="Eads B.D."/>
            <person name="Frohlich T."/>
            <person name="Geiler-Samerotte K.A."/>
            <person name="Gerlach D."/>
            <person name="Hatcher P."/>
            <person name="Jogdeo S."/>
            <person name="Krijgsveld J."/>
            <person name="Kriventseva E.V."/>
            <person name="Kultz D."/>
            <person name="Laforsch C."/>
            <person name="Lindquist E."/>
            <person name="Lopez J."/>
            <person name="Manak J.R."/>
            <person name="Muller J."/>
            <person name="Pangilinan J."/>
            <person name="Patwardhan R.P."/>
            <person name="Pitluck S."/>
            <person name="Pritham E.J."/>
            <person name="Rechtsteiner A."/>
            <person name="Rho M."/>
            <person name="Rogozin I.B."/>
            <person name="Sakarya O."/>
            <person name="Salamov A."/>
            <person name="Schaack S."/>
            <person name="Shapiro H."/>
            <person name="Shiga Y."/>
            <person name="Skalitzky C."/>
            <person name="Smith Z."/>
            <person name="Souvorov A."/>
            <person name="Sung W."/>
            <person name="Tang Z."/>
            <person name="Tsuchiya D."/>
            <person name="Tu H."/>
            <person name="Vos H."/>
            <person name="Wang M."/>
            <person name="Wolf Y.I."/>
            <person name="Yamagata H."/>
            <person name="Yamada T."/>
            <person name="Ye Y."/>
            <person name="Shaw J.R."/>
            <person name="Andrews J."/>
            <person name="Crease T.J."/>
            <person name="Tang H."/>
            <person name="Lucas S.M."/>
            <person name="Robertson H.M."/>
            <person name="Bork P."/>
            <person name="Koonin E.V."/>
            <person name="Zdobnov E.M."/>
            <person name="Grigoriev I.V."/>
            <person name="Lynch M."/>
            <person name="Boore J.L."/>
        </authorList>
    </citation>
    <scope>NUCLEOTIDE SEQUENCE [LARGE SCALE GENOMIC DNA]</scope>
</reference>
<dbReference type="EMBL" id="GL732560">
    <property type="protein sequence ID" value="EFX77826.1"/>
    <property type="molecule type" value="Genomic_DNA"/>
</dbReference>
<dbReference type="InParanoid" id="E9GRS7"/>
<evidence type="ECO:0000313" key="2">
    <source>
        <dbReference type="Proteomes" id="UP000000305"/>
    </source>
</evidence>
<evidence type="ECO:0000313" key="1">
    <source>
        <dbReference type="EMBL" id="EFX77826.1"/>
    </source>
</evidence>
<dbReference type="HOGENOM" id="CLU_2212559_0_0_1"/>
<dbReference type="AlphaFoldDB" id="E9GRS7"/>
<accession>E9GRS7</accession>
<dbReference type="KEGG" id="dpx:DAPPUDRAFT_247120"/>
<organism evidence="1 2">
    <name type="scientific">Daphnia pulex</name>
    <name type="common">Water flea</name>
    <dbReference type="NCBI Taxonomy" id="6669"/>
    <lineage>
        <taxon>Eukaryota</taxon>
        <taxon>Metazoa</taxon>
        <taxon>Ecdysozoa</taxon>
        <taxon>Arthropoda</taxon>
        <taxon>Crustacea</taxon>
        <taxon>Branchiopoda</taxon>
        <taxon>Diplostraca</taxon>
        <taxon>Cladocera</taxon>
        <taxon>Anomopoda</taxon>
        <taxon>Daphniidae</taxon>
        <taxon>Daphnia</taxon>
    </lineage>
</organism>
<dbReference type="Proteomes" id="UP000000305">
    <property type="component" value="Unassembled WGS sequence"/>
</dbReference>
<gene>
    <name evidence="1" type="ORF">DAPPUDRAFT_247120</name>
</gene>
<protein>
    <submittedName>
        <fullName evidence="1">Uncharacterized protein</fullName>
    </submittedName>
</protein>
<name>E9GRS7_DAPPU</name>
<proteinExistence type="predicted"/>
<dbReference type="OrthoDB" id="10058156at2759"/>
<sequence>MRASLSAGYSHFEADESLRSQLSHLSQVLTTIADIYAQSRYGGYGRQLRRIAGPWSEKLRFMEGPEMIIQLKADAIPHYVNGTRPIAFADHTEMKLTLDGMEAVGIV</sequence>
<keyword evidence="2" id="KW-1185">Reference proteome</keyword>